<keyword evidence="8" id="KW-0175">Coiled coil</keyword>
<evidence type="ECO:0008006" key="11">
    <source>
        <dbReference type="Google" id="ProtNLM"/>
    </source>
</evidence>
<evidence type="ECO:0000313" key="9">
    <source>
        <dbReference type="EMBL" id="WFD11802.1"/>
    </source>
</evidence>
<protein>
    <recommendedName>
        <fullName evidence="11">Poly(3-hydroxybutyrate) depolymerase</fullName>
    </recommendedName>
</protein>
<dbReference type="InterPro" id="IPR043595">
    <property type="entry name" value="FaeB/C/D"/>
</dbReference>
<keyword evidence="6" id="KW-0119">Carbohydrate metabolism</keyword>
<keyword evidence="10" id="KW-1185">Reference proteome</keyword>
<sequence length="413" mass="47506">MKKNLKILGLVGVIVSSFIILAFAEQDAQMDKINSSKKSKIEIKQLTKEERIQMVEESINKLENKYEERLISEETYNAKKMNFNKIIENLKNGKGEFKQLTKEDRIRQLEESVHKLEKKYEEGLISKEKYEEKKTYLNERIENERELNEITIDNINNYKVGMNQVTIDVNGEDRRFKFYVPENLASEGVSLVFRFHGSSNPEGDPTDGITKNYILNKIANDENIIVVYPEGYIEYGSKGWNNTEKNLAFFDEMLKYFEETFDNIDSNRIYTCGHSSGAIFSYALAGFREDKIAAAVPVSGQYCLTKHPEKNTFTDNNVSVPIRAYNGIDDGIVNHEAAYNNMSIWSEKENKGGSSNVEEKSLNIGNYNINVKKWNEGISDLEMYSIKGTGHGISWDTIAQSMWEFMKNHPKNK</sequence>
<dbReference type="PANTHER" id="PTHR38050:SF2">
    <property type="entry name" value="FERULOYL ESTERASE C-RELATED"/>
    <property type="match status" value="1"/>
</dbReference>
<evidence type="ECO:0000313" key="10">
    <source>
        <dbReference type="Proteomes" id="UP001222800"/>
    </source>
</evidence>
<dbReference type="EMBL" id="CP120733">
    <property type="protein sequence ID" value="WFD11802.1"/>
    <property type="molecule type" value="Genomic_DNA"/>
</dbReference>
<dbReference type="InterPro" id="IPR029058">
    <property type="entry name" value="AB_hydrolase_fold"/>
</dbReference>
<proteinExistence type="predicted"/>
<keyword evidence="3" id="KW-0858">Xylan degradation</keyword>
<evidence type="ECO:0000256" key="7">
    <source>
        <dbReference type="ARBA" id="ARBA00023326"/>
    </source>
</evidence>
<accession>A0ABY8EJ74</accession>
<evidence type="ECO:0000256" key="8">
    <source>
        <dbReference type="SAM" id="Coils"/>
    </source>
</evidence>
<comment type="subcellular location">
    <subcellularLocation>
        <location evidence="1">Secreted</location>
    </subcellularLocation>
</comment>
<dbReference type="PANTHER" id="PTHR38050">
    <property type="match status" value="1"/>
</dbReference>
<reference evidence="9 10" key="1">
    <citation type="submission" date="2023-03" db="EMBL/GenBank/DDBJ databases">
        <title>Complete genome sequence of Tepidibacter sp. SWIR-1, isolated from a deep-sea hydrothermal vent.</title>
        <authorList>
            <person name="Li X."/>
        </authorList>
    </citation>
    <scope>NUCLEOTIDE SEQUENCE [LARGE SCALE GENOMIC DNA]</scope>
    <source>
        <strain evidence="9 10">SWIR-1</strain>
    </source>
</reference>
<feature type="coiled-coil region" evidence="8">
    <location>
        <begin position="99"/>
        <end position="147"/>
    </location>
</feature>
<keyword evidence="4" id="KW-0732">Signal</keyword>
<evidence type="ECO:0000256" key="5">
    <source>
        <dbReference type="ARBA" id="ARBA00022801"/>
    </source>
</evidence>
<evidence type="ECO:0000256" key="4">
    <source>
        <dbReference type="ARBA" id="ARBA00022729"/>
    </source>
</evidence>
<dbReference type="RefSeq" id="WP_277733976.1">
    <property type="nucleotide sequence ID" value="NZ_CP120733.1"/>
</dbReference>
<organism evidence="9 10">
    <name type="scientific">Tepidibacter hydrothermalis</name>
    <dbReference type="NCBI Taxonomy" id="3036126"/>
    <lineage>
        <taxon>Bacteria</taxon>
        <taxon>Bacillati</taxon>
        <taxon>Bacillota</taxon>
        <taxon>Clostridia</taxon>
        <taxon>Peptostreptococcales</taxon>
        <taxon>Peptostreptococcaceae</taxon>
        <taxon>Tepidibacter</taxon>
    </lineage>
</organism>
<dbReference type="Proteomes" id="UP001222800">
    <property type="component" value="Chromosome"/>
</dbReference>
<evidence type="ECO:0000256" key="3">
    <source>
        <dbReference type="ARBA" id="ARBA00022651"/>
    </source>
</evidence>
<dbReference type="Gene3D" id="3.40.50.1820">
    <property type="entry name" value="alpha/beta hydrolase"/>
    <property type="match status" value="1"/>
</dbReference>
<keyword evidence="2" id="KW-0964">Secreted</keyword>
<name>A0ABY8EJ74_9FIRM</name>
<evidence type="ECO:0000256" key="6">
    <source>
        <dbReference type="ARBA" id="ARBA00023277"/>
    </source>
</evidence>
<keyword evidence="7" id="KW-0624">Polysaccharide degradation</keyword>
<evidence type="ECO:0000256" key="1">
    <source>
        <dbReference type="ARBA" id="ARBA00004613"/>
    </source>
</evidence>
<keyword evidence="5" id="KW-0378">Hydrolase</keyword>
<evidence type="ECO:0000256" key="2">
    <source>
        <dbReference type="ARBA" id="ARBA00022525"/>
    </source>
</evidence>
<dbReference type="SUPFAM" id="SSF53474">
    <property type="entry name" value="alpha/beta-Hydrolases"/>
    <property type="match status" value="1"/>
</dbReference>
<gene>
    <name evidence="9" type="ORF">P4S50_06920</name>
</gene>